<evidence type="ECO:0000313" key="1">
    <source>
        <dbReference type="EMBL" id="TCO69525.1"/>
    </source>
</evidence>
<keyword evidence="2" id="KW-1185">Reference proteome</keyword>
<protein>
    <submittedName>
        <fullName evidence="1">Uncharacterized protein</fullName>
    </submittedName>
</protein>
<comment type="caution">
    <text evidence="1">The sequence shown here is derived from an EMBL/GenBank/DDBJ whole genome shotgun (WGS) entry which is preliminary data.</text>
</comment>
<dbReference type="EMBL" id="SLWV01000031">
    <property type="protein sequence ID" value="TCO69525.1"/>
    <property type="molecule type" value="Genomic_DNA"/>
</dbReference>
<reference evidence="1 2" key="1">
    <citation type="submission" date="2019-03" db="EMBL/GenBank/DDBJ databases">
        <title>Genomic Encyclopedia of Type Strains, Phase IV (KMG-IV): sequencing the most valuable type-strain genomes for metagenomic binning, comparative biology and taxonomic classification.</title>
        <authorList>
            <person name="Goeker M."/>
        </authorList>
    </citation>
    <scope>NUCLEOTIDE SEQUENCE [LARGE SCALE GENOMIC DNA]</scope>
    <source>
        <strain evidence="1 2">DSM 102940</strain>
    </source>
</reference>
<dbReference type="Proteomes" id="UP000294919">
    <property type="component" value="Unassembled WGS sequence"/>
</dbReference>
<evidence type="ECO:0000313" key="2">
    <source>
        <dbReference type="Proteomes" id="UP000294919"/>
    </source>
</evidence>
<dbReference type="AlphaFoldDB" id="A0A4R2KS90"/>
<organism evidence="1 2">
    <name type="scientific">Marinisporobacter balticus</name>
    <dbReference type="NCBI Taxonomy" id="2018667"/>
    <lineage>
        <taxon>Bacteria</taxon>
        <taxon>Bacillati</taxon>
        <taxon>Bacillota</taxon>
        <taxon>Clostridia</taxon>
        <taxon>Peptostreptococcales</taxon>
        <taxon>Thermotaleaceae</taxon>
        <taxon>Marinisporobacter</taxon>
    </lineage>
</organism>
<gene>
    <name evidence="1" type="ORF">EV214_13149</name>
</gene>
<name>A0A4R2KS90_9FIRM</name>
<proteinExistence type="predicted"/>
<sequence length="49" mass="5671">MKEINLEERIEKLEKKVAELEKKTQPKEISEVSTKIIDCLKEASLNSLL</sequence>
<accession>A0A4R2KS90</accession>
<dbReference type="RefSeq" id="WP_165916419.1">
    <property type="nucleotide sequence ID" value="NZ_SLWV01000031.1"/>
</dbReference>